<dbReference type="InterPro" id="IPR001752">
    <property type="entry name" value="Kinesin_motor_dom"/>
</dbReference>
<accession>A0A2A2JIX8</accession>
<feature type="coiled-coil region" evidence="7">
    <location>
        <begin position="11"/>
        <end position="38"/>
    </location>
</feature>
<dbReference type="STRING" id="2018661.A0A2A2JIX8"/>
<keyword evidence="6" id="KW-0493">Microtubule</keyword>
<feature type="binding site" evidence="5">
    <location>
        <begin position="164"/>
        <end position="171"/>
    </location>
    <ligand>
        <name>ATP</name>
        <dbReference type="ChEBI" id="CHEBI:30616"/>
    </ligand>
</feature>
<dbReference type="GO" id="GO:0008017">
    <property type="term" value="F:microtubule binding"/>
    <property type="evidence" value="ECO:0007669"/>
    <property type="project" value="InterPro"/>
</dbReference>
<dbReference type="PANTHER" id="PTHR47972:SF28">
    <property type="entry name" value="KINESIN-LIKE PROTEIN KLP-3"/>
    <property type="match status" value="1"/>
</dbReference>
<dbReference type="PRINTS" id="PR00380">
    <property type="entry name" value="KINESINHEAVY"/>
</dbReference>
<dbReference type="InterPro" id="IPR019821">
    <property type="entry name" value="Kinesin_motor_CS"/>
</dbReference>
<evidence type="ECO:0000256" key="7">
    <source>
        <dbReference type="SAM" id="Coils"/>
    </source>
</evidence>
<dbReference type="InterPro" id="IPR027417">
    <property type="entry name" value="P-loop_NTPase"/>
</dbReference>
<evidence type="ECO:0000256" key="4">
    <source>
        <dbReference type="ARBA" id="ARBA00023212"/>
    </source>
</evidence>
<dbReference type="SUPFAM" id="SSF52540">
    <property type="entry name" value="P-loop containing nucleoside triphosphate hydrolases"/>
    <property type="match status" value="1"/>
</dbReference>
<keyword evidence="5 6" id="KW-0505">Motor protein</keyword>
<evidence type="ECO:0000256" key="8">
    <source>
        <dbReference type="SAM" id="MobiDB-lite"/>
    </source>
</evidence>
<comment type="caution">
    <text evidence="10">The sequence shown here is derived from an EMBL/GenBank/DDBJ whole genome shotgun (WGS) entry which is preliminary data.</text>
</comment>
<dbReference type="GO" id="GO:0007018">
    <property type="term" value="P:microtubule-based movement"/>
    <property type="evidence" value="ECO:0007669"/>
    <property type="project" value="InterPro"/>
</dbReference>
<gene>
    <name evidence="10" type="ORF">WR25_11130</name>
</gene>
<keyword evidence="11" id="KW-1185">Reference proteome</keyword>
<dbReference type="Proteomes" id="UP000218231">
    <property type="component" value="Unassembled WGS sequence"/>
</dbReference>
<proteinExistence type="inferred from homology"/>
<dbReference type="EMBL" id="LIAE01010401">
    <property type="protein sequence ID" value="PAV61706.1"/>
    <property type="molecule type" value="Genomic_DNA"/>
</dbReference>
<keyword evidence="2 5" id="KW-0547">Nucleotide-binding</keyword>
<evidence type="ECO:0000259" key="9">
    <source>
        <dbReference type="PROSITE" id="PS50067"/>
    </source>
</evidence>
<dbReference type="GO" id="GO:0005874">
    <property type="term" value="C:microtubule"/>
    <property type="evidence" value="ECO:0007669"/>
    <property type="project" value="UniProtKB-KW"/>
</dbReference>
<protein>
    <recommendedName>
        <fullName evidence="6">Kinesin-like protein</fullName>
    </recommendedName>
</protein>
<evidence type="ECO:0000256" key="3">
    <source>
        <dbReference type="ARBA" id="ARBA00022840"/>
    </source>
</evidence>
<evidence type="ECO:0000256" key="6">
    <source>
        <dbReference type="RuleBase" id="RU000394"/>
    </source>
</evidence>
<dbReference type="InterPro" id="IPR036961">
    <property type="entry name" value="Kinesin_motor_dom_sf"/>
</dbReference>
<dbReference type="Pfam" id="PF00225">
    <property type="entry name" value="Kinesin"/>
    <property type="match status" value="1"/>
</dbReference>
<evidence type="ECO:0000256" key="2">
    <source>
        <dbReference type="ARBA" id="ARBA00022741"/>
    </source>
</evidence>
<comment type="similarity">
    <text evidence="5 6">Belongs to the TRAFAC class myosin-kinesin ATPase superfamily. Kinesin family.</text>
</comment>
<sequence>MARSIIDDGQLKKLKRVAEDLKSEKDELRQLALDTKEAFTVCMAELRLMLESKTADFFRVLVERYKAEMEKRRQLHNQLVEINGNIRVFFRIRPMLEAVGEQAIKMDEMDDWAIDVLQPGGKKTSHGADRVLTTTLTQKQIFEEVSPVITSCIDGYNVCIFAYGATGCGKTYTMEGPIEDPGINQRAIIQLFQVANEKQGDTKYSIQLSMVEIYNEKIRDLLNSSLSTVNIRMGEDGRLTLPGSTSITVTSAEHVSQVLESGRANKAIACTQANASSSRSHVVVRVTVNGVNSITGESTTGHLNLVDLAGSERVSQTNATGQVLKEAQAINKSLSELGNVVLALRQNQKHIPFRNCQLTRMLEDSLNGDSKTLVIVHLSPESRHVTESTSSIAFAEKISKDLRFVQCASLAPTVCTNRSMGCQRQLAMLKGGDIPTRMQLNFACAEFLQWLAPTWFENKKAKKASTIRREPREIRKCESLRRFSSIESIDSAYDAALVKEDWPVKSQLDNEPIEESREAIEDSTSPVEERPTSSFGYPEIGVESKKLKLRFSRSV</sequence>
<evidence type="ECO:0000313" key="10">
    <source>
        <dbReference type="EMBL" id="PAV61706.1"/>
    </source>
</evidence>
<keyword evidence="4" id="KW-0963">Cytoplasm</keyword>
<keyword evidence="4" id="KW-0206">Cytoskeleton</keyword>
<keyword evidence="7" id="KW-0175">Coiled coil</keyword>
<dbReference type="OrthoDB" id="3176171at2759"/>
<dbReference type="PANTHER" id="PTHR47972">
    <property type="entry name" value="KINESIN-LIKE PROTEIN KLP-3"/>
    <property type="match status" value="1"/>
</dbReference>
<name>A0A2A2JIX8_9BILA</name>
<dbReference type="PROSITE" id="PS50067">
    <property type="entry name" value="KINESIN_MOTOR_2"/>
    <property type="match status" value="1"/>
</dbReference>
<dbReference type="AlphaFoldDB" id="A0A2A2JIX8"/>
<organism evidence="10 11">
    <name type="scientific">Diploscapter pachys</name>
    <dbReference type="NCBI Taxonomy" id="2018661"/>
    <lineage>
        <taxon>Eukaryota</taxon>
        <taxon>Metazoa</taxon>
        <taxon>Ecdysozoa</taxon>
        <taxon>Nematoda</taxon>
        <taxon>Chromadorea</taxon>
        <taxon>Rhabditida</taxon>
        <taxon>Rhabditina</taxon>
        <taxon>Rhabditomorpha</taxon>
        <taxon>Rhabditoidea</taxon>
        <taxon>Rhabditidae</taxon>
        <taxon>Diploscapter</taxon>
    </lineage>
</organism>
<feature type="domain" description="Kinesin motor" evidence="9">
    <location>
        <begin position="85"/>
        <end position="401"/>
    </location>
</feature>
<evidence type="ECO:0000313" key="11">
    <source>
        <dbReference type="Proteomes" id="UP000218231"/>
    </source>
</evidence>
<evidence type="ECO:0000256" key="5">
    <source>
        <dbReference type="PROSITE-ProRule" id="PRU00283"/>
    </source>
</evidence>
<feature type="region of interest" description="Disordered" evidence="8">
    <location>
        <begin position="508"/>
        <end position="538"/>
    </location>
</feature>
<reference evidence="10 11" key="1">
    <citation type="journal article" date="2017" name="Curr. Biol.">
        <title>Genome architecture and evolution of a unichromosomal asexual nematode.</title>
        <authorList>
            <person name="Fradin H."/>
            <person name="Zegar C."/>
            <person name="Gutwein M."/>
            <person name="Lucas J."/>
            <person name="Kovtun M."/>
            <person name="Corcoran D."/>
            <person name="Baugh L.R."/>
            <person name="Kiontke K."/>
            <person name="Gunsalus K."/>
            <person name="Fitch D.H."/>
            <person name="Piano F."/>
        </authorList>
    </citation>
    <scope>NUCLEOTIDE SEQUENCE [LARGE SCALE GENOMIC DNA]</scope>
    <source>
        <strain evidence="10">PF1309</strain>
    </source>
</reference>
<comment type="subcellular location">
    <subcellularLocation>
        <location evidence="1">Cytoplasm</location>
        <location evidence="1">Cytoskeleton</location>
    </subcellularLocation>
</comment>
<dbReference type="GO" id="GO:0003777">
    <property type="term" value="F:microtubule motor activity"/>
    <property type="evidence" value="ECO:0007669"/>
    <property type="project" value="InterPro"/>
</dbReference>
<dbReference type="PROSITE" id="PS00411">
    <property type="entry name" value="KINESIN_MOTOR_1"/>
    <property type="match status" value="1"/>
</dbReference>
<dbReference type="SMART" id="SM00129">
    <property type="entry name" value="KISc"/>
    <property type="match status" value="1"/>
</dbReference>
<evidence type="ECO:0000256" key="1">
    <source>
        <dbReference type="ARBA" id="ARBA00004245"/>
    </source>
</evidence>
<keyword evidence="3 5" id="KW-0067">ATP-binding</keyword>
<dbReference type="GO" id="GO:0005524">
    <property type="term" value="F:ATP binding"/>
    <property type="evidence" value="ECO:0007669"/>
    <property type="project" value="UniProtKB-UniRule"/>
</dbReference>
<dbReference type="InterPro" id="IPR027640">
    <property type="entry name" value="Kinesin-like_fam"/>
</dbReference>
<dbReference type="Gene3D" id="3.40.850.10">
    <property type="entry name" value="Kinesin motor domain"/>
    <property type="match status" value="1"/>
</dbReference>